<name>A0A7M7NJI3_STRPU</name>
<organism evidence="2 3">
    <name type="scientific">Strongylocentrotus purpuratus</name>
    <name type="common">Purple sea urchin</name>
    <dbReference type="NCBI Taxonomy" id="7668"/>
    <lineage>
        <taxon>Eukaryota</taxon>
        <taxon>Metazoa</taxon>
        <taxon>Echinodermata</taxon>
        <taxon>Eleutherozoa</taxon>
        <taxon>Echinozoa</taxon>
        <taxon>Echinoidea</taxon>
        <taxon>Euechinoidea</taxon>
        <taxon>Echinacea</taxon>
        <taxon>Camarodonta</taxon>
        <taxon>Echinidea</taxon>
        <taxon>Strongylocentrotidae</taxon>
        <taxon>Strongylocentrotus</taxon>
    </lineage>
</organism>
<sequence length="111" mass="12217">MWFMRSIKRGKWPTARCYMGRKIDMSEARGRSDSSDGYTSYTNLPKRASCFSTGTNGPLGLQLESVSSVSTCLPSVSAMMTTPLNVIDELASPETPPPMNGLKDCRRRSCV</sequence>
<protein>
    <submittedName>
        <fullName evidence="2">Uncharacterized protein</fullName>
    </submittedName>
</protein>
<proteinExistence type="predicted"/>
<evidence type="ECO:0000256" key="1">
    <source>
        <dbReference type="SAM" id="MobiDB-lite"/>
    </source>
</evidence>
<feature type="region of interest" description="Disordered" evidence="1">
    <location>
        <begin position="90"/>
        <end position="111"/>
    </location>
</feature>
<dbReference type="GeneID" id="115922264"/>
<dbReference type="RefSeq" id="XP_030836690.1">
    <property type="nucleotide sequence ID" value="XM_030980830.1"/>
</dbReference>
<dbReference type="AlphaFoldDB" id="A0A7M7NJI3"/>
<dbReference type="Proteomes" id="UP000007110">
    <property type="component" value="Unassembled WGS sequence"/>
</dbReference>
<reference evidence="3" key="1">
    <citation type="submission" date="2015-02" db="EMBL/GenBank/DDBJ databases">
        <title>Genome sequencing for Strongylocentrotus purpuratus.</title>
        <authorList>
            <person name="Murali S."/>
            <person name="Liu Y."/>
            <person name="Vee V."/>
            <person name="English A."/>
            <person name="Wang M."/>
            <person name="Skinner E."/>
            <person name="Han Y."/>
            <person name="Muzny D.M."/>
            <person name="Worley K.C."/>
            <person name="Gibbs R.A."/>
        </authorList>
    </citation>
    <scope>NUCLEOTIDE SEQUENCE</scope>
</reference>
<evidence type="ECO:0000313" key="2">
    <source>
        <dbReference type="EnsemblMetazoa" id="XP_030836690"/>
    </source>
</evidence>
<reference evidence="2" key="2">
    <citation type="submission" date="2021-01" db="UniProtKB">
        <authorList>
            <consortium name="EnsemblMetazoa"/>
        </authorList>
    </citation>
    <scope>IDENTIFICATION</scope>
</reference>
<dbReference type="InParanoid" id="A0A7M7NJI3"/>
<evidence type="ECO:0000313" key="3">
    <source>
        <dbReference type="Proteomes" id="UP000007110"/>
    </source>
</evidence>
<keyword evidence="3" id="KW-1185">Reference proteome</keyword>
<accession>A0A7M7NJI3</accession>
<dbReference type="EnsemblMetazoa" id="XM_030980830">
    <property type="protein sequence ID" value="XP_030836690"/>
    <property type="gene ID" value="LOC115922264"/>
</dbReference>
<dbReference type="KEGG" id="spu:115922264"/>